<evidence type="ECO:0000256" key="2">
    <source>
        <dbReference type="ARBA" id="ARBA00001946"/>
    </source>
</evidence>
<accession>A0A2V0PLV9</accession>
<keyword evidence="10" id="KW-0460">Magnesium</keyword>
<comment type="similarity">
    <text evidence="4 18">Belongs to the CDP-alcohol phosphatidyltransferase class-I family.</text>
</comment>
<dbReference type="AlphaFoldDB" id="A0A2V0PLV9"/>
<keyword evidence="11 20" id="KW-1133">Transmembrane helix</keyword>
<dbReference type="FunFam" id="1.20.120.1760:FF:000003">
    <property type="entry name" value="CDP-diacylglycerol--inositol 3-phosphatidyltransferase"/>
    <property type="match status" value="1"/>
</dbReference>
<evidence type="ECO:0000256" key="19">
    <source>
        <dbReference type="SAM" id="MobiDB-lite"/>
    </source>
</evidence>
<proteinExistence type="inferred from homology"/>
<evidence type="ECO:0000256" key="3">
    <source>
        <dbReference type="ARBA" id="ARBA00004141"/>
    </source>
</evidence>
<dbReference type="Gene3D" id="1.20.120.1760">
    <property type="match status" value="1"/>
</dbReference>
<evidence type="ECO:0000256" key="13">
    <source>
        <dbReference type="ARBA" id="ARBA00023136"/>
    </source>
</evidence>
<evidence type="ECO:0000256" key="9">
    <source>
        <dbReference type="ARBA" id="ARBA00022723"/>
    </source>
</evidence>
<evidence type="ECO:0000256" key="1">
    <source>
        <dbReference type="ARBA" id="ARBA00001936"/>
    </source>
</evidence>
<dbReference type="Pfam" id="PF01066">
    <property type="entry name" value="CDP-OH_P_transf"/>
    <property type="match status" value="1"/>
</dbReference>
<evidence type="ECO:0000313" key="22">
    <source>
        <dbReference type="Proteomes" id="UP000247498"/>
    </source>
</evidence>
<keyword evidence="22" id="KW-1185">Reference proteome</keyword>
<keyword evidence="9" id="KW-0479">Metal-binding</keyword>
<dbReference type="GO" id="GO:0006661">
    <property type="term" value="P:phosphatidylinositol biosynthetic process"/>
    <property type="evidence" value="ECO:0007669"/>
    <property type="project" value="TreeGrafter"/>
</dbReference>
<keyword evidence="15" id="KW-0464">Manganese</keyword>
<comment type="catalytic activity">
    <reaction evidence="17">
        <text>a CDP-1,2-diacyl-sn-glycerol + myo-inositol = a 1,2-diacyl-sn-glycero-3-phospho-(1D-myo-inositol) + CMP + H(+)</text>
        <dbReference type="Rhea" id="RHEA:11580"/>
        <dbReference type="ChEBI" id="CHEBI:15378"/>
        <dbReference type="ChEBI" id="CHEBI:17268"/>
        <dbReference type="ChEBI" id="CHEBI:57880"/>
        <dbReference type="ChEBI" id="CHEBI:58332"/>
        <dbReference type="ChEBI" id="CHEBI:60377"/>
        <dbReference type="EC" id="2.7.8.11"/>
    </reaction>
</comment>
<keyword evidence="6" id="KW-0444">Lipid biosynthesis</keyword>
<feature type="region of interest" description="Disordered" evidence="19">
    <location>
        <begin position="250"/>
        <end position="281"/>
    </location>
</feature>
<sequence>MVEGAGFLQRHSNVYIYVPNLIGYVRVALALYSFHIAFTQPIACVTLYFLSFVCDELDGRAARAFDQSSTLGALLDMVTDRVATTGLLAILCAVYPRASLLFLLLLALDIASHWFQMYSTLLAGSSTHKDVKSRSLLVRTYYSNRLFMGFCCVCCEVAYLAAYLLAWPQFQALGVVRLPPALLAALPPRLVAALPPLAALQRLGGLPAAAVVALAALPGVATKQTCNWLQLRTAAAGLVEYDARRMGGAAAARGGAGGAPAAPASAPSTPSRVTRSRAAAA</sequence>
<evidence type="ECO:0000256" key="15">
    <source>
        <dbReference type="ARBA" id="ARBA00023211"/>
    </source>
</evidence>
<dbReference type="Proteomes" id="UP000247498">
    <property type="component" value="Unassembled WGS sequence"/>
</dbReference>
<evidence type="ECO:0000313" key="21">
    <source>
        <dbReference type="EMBL" id="GBF98025.1"/>
    </source>
</evidence>
<evidence type="ECO:0000256" key="20">
    <source>
        <dbReference type="SAM" id="Phobius"/>
    </source>
</evidence>
<dbReference type="GO" id="GO:0016020">
    <property type="term" value="C:membrane"/>
    <property type="evidence" value="ECO:0007669"/>
    <property type="project" value="UniProtKB-SubCell"/>
</dbReference>
<evidence type="ECO:0000256" key="5">
    <source>
        <dbReference type="ARBA" id="ARBA00013212"/>
    </source>
</evidence>
<dbReference type="InterPro" id="IPR048254">
    <property type="entry name" value="CDP_ALCOHOL_P_TRANSF_CS"/>
</dbReference>
<reference evidence="21 22" key="1">
    <citation type="journal article" date="2018" name="Sci. Rep.">
        <title>Raphidocelis subcapitata (=Pseudokirchneriella subcapitata) provides an insight into genome evolution and environmental adaptations in the Sphaeropleales.</title>
        <authorList>
            <person name="Suzuki S."/>
            <person name="Yamaguchi H."/>
            <person name="Nakajima N."/>
            <person name="Kawachi M."/>
        </authorList>
    </citation>
    <scope>NUCLEOTIDE SEQUENCE [LARGE SCALE GENOMIC DNA]</scope>
    <source>
        <strain evidence="21 22">NIES-35</strain>
    </source>
</reference>
<dbReference type="OrthoDB" id="10251079at2759"/>
<evidence type="ECO:0000256" key="6">
    <source>
        <dbReference type="ARBA" id="ARBA00022516"/>
    </source>
</evidence>
<evidence type="ECO:0000256" key="12">
    <source>
        <dbReference type="ARBA" id="ARBA00023098"/>
    </source>
</evidence>
<dbReference type="InParanoid" id="A0A2V0PLV9"/>
<organism evidence="21 22">
    <name type="scientific">Raphidocelis subcapitata</name>
    <dbReference type="NCBI Taxonomy" id="307507"/>
    <lineage>
        <taxon>Eukaryota</taxon>
        <taxon>Viridiplantae</taxon>
        <taxon>Chlorophyta</taxon>
        <taxon>core chlorophytes</taxon>
        <taxon>Chlorophyceae</taxon>
        <taxon>CS clade</taxon>
        <taxon>Sphaeropleales</taxon>
        <taxon>Selenastraceae</taxon>
        <taxon>Raphidocelis</taxon>
    </lineage>
</organism>
<keyword evidence="8 20" id="KW-0812">Transmembrane</keyword>
<keyword evidence="13 20" id="KW-0472">Membrane</keyword>
<comment type="cofactor">
    <cofactor evidence="2">
        <name>Mg(2+)</name>
        <dbReference type="ChEBI" id="CHEBI:18420"/>
    </cofactor>
</comment>
<evidence type="ECO:0000256" key="17">
    <source>
        <dbReference type="ARBA" id="ARBA00050166"/>
    </source>
</evidence>
<feature type="compositionally biased region" description="Low complexity" evidence="19">
    <location>
        <begin position="250"/>
        <end position="272"/>
    </location>
</feature>
<keyword evidence="7 18" id="KW-0808">Transferase</keyword>
<dbReference type="PROSITE" id="PS00379">
    <property type="entry name" value="CDP_ALCOHOL_P_TRANSF"/>
    <property type="match status" value="1"/>
</dbReference>
<dbReference type="EC" id="2.7.8.11" evidence="5"/>
<dbReference type="InterPro" id="IPR043130">
    <property type="entry name" value="CDP-OH_PTrfase_TM_dom"/>
</dbReference>
<evidence type="ECO:0000256" key="8">
    <source>
        <dbReference type="ARBA" id="ARBA00022692"/>
    </source>
</evidence>
<comment type="caution">
    <text evidence="21">The sequence shown here is derived from an EMBL/GenBank/DDBJ whole genome shotgun (WGS) entry which is preliminary data.</text>
</comment>
<dbReference type="PANTHER" id="PTHR15362:SF4">
    <property type="entry name" value="CDP-DIACYLGLYCEROL--INOSITOL 3-PHOSPHATIDYLTRANSFERASE"/>
    <property type="match status" value="1"/>
</dbReference>
<gene>
    <name evidence="21" type="ORF">Rsub_11136</name>
</gene>
<evidence type="ECO:0000256" key="10">
    <source>
        <dbReference type="ARBA" id="ARBA00022842"/>
    </source>
</evidence>
<dbReference type="GO" id="GO:0046872">
    <property type="term" value="F:metal ion binding"/>
    <property type="evidence" value="ECO:0007669"/>
    <property type="project" value="UniProtKB-KW"/>
</dbReference>
<name>A0A2V0PLV9_9CHLO</name>
<evidence type="ECO:0000256" key="4">
    <source>
        <dbReference type="ARBA" id="ARBA00010441"/>
    </source>
</evidence>
<keyword evidence="16" id="KW-1208">Phospholipid metabolism</keyword>
<feature type="transmembrane region" description="Helical" evidence="20">
    <location>
        <begin position="203"/>
        <end position="221"/>
    </location>
</feature>
<comment type="subcellular location">
    <subcellularLocation>
        <location evidence="3">Membrane</location>
        <topology evidence="3">Multi-pass membrane protein</topology>
    </subcellularLocation>
</comment>
<evidence type="ECO:0000256" key="14">
    <source>
        <dbReference type="ARBA" id="ARBA00023209"/>
    </source>
</evidence>
<feature type="transmembrane region" description="Helical" evidence="20">
    <location>
        <begin position="146"/>
        <end position="166"/>
    </location>
</feature>
<feature type="transmembrane region" description="Helical" evidence="20">
    <location>
        <begin position="29"/>
        <end position="50"/>
    </location>
</feature>
<evidence type="ECO:0000256" key="7">
    <source>
        <dbReference type="ARBA" id="ARBA00022679"/>
    </source>
</evidence>
<dbReference type="InterPro" id="IPR000462">
    <property type="entry name" value="CDP-OH_P_trans"/>
</dbReference>
<comment type="cofactor">
    <cofactor evidence="1">
        <name>Mn(2+)</name>
        <dbReference type="ChEBI" id="CHEBI:29035"/>
    </cofactor>
</comment>
<evidence type="ECO:0000256" key="18">
    <source>
        <dbReference type="RuleBase" id="RU003750"/>
    </source>
</evidence>
<keyword evidence="14" id="KW-0594">Phospholipid biosynthesis</keyword>
<dbReference type="EMBL" id="BDRX01000114">
    <property type="protein sequence ID" value="GBF98025.1"/>
    <property type="molecule type" value="Genomic_DNA"/>
</dbReference>
<dbReference type="FunCoup" id="A0A2V0PLV9">
    <property type="interactions" value="2093"/>
</dbReference>
<evidence type="ECO:0000256" key="16">
    <source>
        <dbReference type="ARBA" id="ARBA00023264"/>
    </source>
</evidence>
<dbReference type="GO" id="GO:0005794">
    <property type="term" value="C:Golgi apparatus"/>
    <property type="evidence" value="ECO:0007669"/>
    <property type="project" value="TreeGrafter"/>
</dbReference>
<dbReference type="PANTHER" id="PTHR15362">
    <property type="entry name" value="PHOSPHATIDYLINOSITOL SYNTHASE"/>
    <property type="match status" value="1"/>
</dbReference>
<protein>
    <recommendedName>
        <fullName evidence="5">CDP-diacylglycerol--inositol 3-phosphatidyltransferase</fullName>
        <ecNumber evidence="5">2.7.8.11</ecNumber>
    </recommendedName>
</protein>
<dbReference type="GO" id="GO:0003881">
    <property type="term" value="F:CDP-diacylglycerol-inositol 3-phosphatidyltransferase activity"/>
    <property type="evidence" value="ECO:0007669"/>
    <property type="project" value="UniProtKB-EC"/>
</dbReference>
<evidence type="ECO:0000256" key="11">
    <source>
        <dbReference type="ARBA" id="ARBA00022989"/>
    </source>
</evidence>
<dbReference type="STRING" id="307507.A0A2V0PLV9"/>
<keyword evidence="12" id="KW-0443">Lipid metabolism</keyword>